<name>A0AB36TEA6_ACETH</name>
<evidence type="ECO:0000256" key="3">
    <source>
        <dbReference type="SAM" id="Phobius"/>
    </source>
</evidence>
<feature type="active site" description="Nucleophile" evidence="2">
    <location>
        <position position="43"/>
    </location>
</feature>
<feature type="domain" description="PNPLA" evidence="4">
    <location>
        <begin position="10"/>
        <end position="271"/>
    </location>
</feature>
<keyword evidence="2" id="KW-0378">Hydrolase</keyword>
<evidence type="ECO:0000313" key="5">
    <source>
        <dbReference type="EMBL" id="PFH02143.1"/>
    </source>
</evidence>
<keyword evidence="1 2" id="KW-0443">Lipid metabolism</keyword>
<dbReference type="InterPro" id="IPR052580">
    <property type="entry name" value="Lipid_Hydrolase"/>
</dbReference>
<feature type="transmembrane region" description="Helical" evidence="3">
    <location>
        <begin position="7"/>
        <end position="26"/>
    </location>
</feature>
<feature type="short sequence motif" description="GXSXG" evidence="2">
    <location>
        <begin position="41"/>
        <end position="45"/>
    </location>
</feature>
<dbReference type="GO" id="GO:0016787">
    <property type="term" value="F:hydrolase activity"/>
    <property type="evidence" value="ECO:0007669"/>
    <property type="project" value="UniProtKB-UniRule"/>
</dbReference>
<dbReference type="CDD" id="cd07207">
    <property type="entry name" value="Pat_ExoU_VipD_like"/>
    <property type="match status" value="1"/>
</dbReference>
<dbReference type="SUPFAM" id="SSF52151">
    <property type="entry name" value="FabD/lysophospholipase-like"/>
    <property type="match status" value="1"/>
</dbReference>
<evidence type="ECO:0000256" key="2">
    <source>
        <dbReference type="PROSITE-ProRule" id="PRU01161"/>
    </source>
</evidence>
<dbReference type="PANTHER" id="PTHR46394">
    <property type="entry name" value="ANNEXIN"/>
    <property type="match status" value="1"/>
</dbReference>
<dbReference type="AlphaFoldDB" id="A0AB36TEA6"/>
<proteinExistence type="predicted"/>
<keyword evidence="3" id="KW-0472">Membrane</keyword>
<gene>
    <name evidence="5" type="ORF">M972_11909</name>
</gene>
<evidence type="ECO:0000313" key="6">
    <source>
        <dbReference type="Proteomes" id="UP000223596"/>
    </source>
</evidence>
<feature type="active site" description="Proton acceptor" evidence="2">
    <location>
        <position position="258"/>
    </location>
</feature>
<dbReference type="Proteomes" id="UP000223596">
    <property type="component" value="Unassembled WGS sequence"/>
</dbReference>
<dbReference type="PANTHER" id="PTHR46394:SF1">
    <property type="entry name" value="PNPLA DOMAIN-CONTAINING PROTEIN"/>
    <property type="match status" value="1"/>
</dbReference>
<feature type="short sequence motif" description="GXGXXG" evidence="2">
    <location>
        <begin position="14"/>
        <end position="19"/>
    </location>
</feature>
<dbReference type="InterPro" id="IPR016035">
    <property type="entry name" value="Acyl_Trfase/lysoPLipase"/>
</dbReference>
<reference evidence="5 6" key="1">
    <citation type="submission" date="2017-09" db="EMBL/GenBank/DDBJ databases">
        <title>Evaluation of Pacific Biosciences Sequencing Technology to Finishing C. thermocellum Genome Sequences.</title>
        <authorList>
            <person name="Brown S."/>
        </authorList>
    </citation>
    <scope>NUCLEOTIDE SEQUENCE [LARGE SCALE GENOMIC DNA]</scope>
    <source>
        <strain evidence="5 6">AD2</strain>
    </source>
</reference>
<sequence length="385" mass="43657">MDRDIKLANLVLGGGGVLGIAYIGMLEVAEERGFYFKNIAGVSAGALVGAFIGAGYNSCELKRILDEFDFNKMKLSDISREIPVVKKYMEYSLSSAFRGNKSFKDFLNMPVMDRGKHYSSENNGEFVEVDEEFTGYRRNLLKNIVTYSKEGCLFDGDYLEEWVYKTLKRKGIKTFADLRGGRTDRTNPNGYKVRMTAVDANRGRIVVLPDDISYYGIDPDRLEVAKAVRMSTSVPFAFKPVEVLKKDGGSVKKHYLVDGGVLDNLPVWLIQPSMAIPLIVCELKGRDKLFSIMTPLNILKGLVSAVHDFGIPNIKHYKNSYLVRIYTGDISFLDFELSEKDKKFLIDSGRIAALCTLRKVYRRKYIQRYAAFYILRRILGLYNCL</sequence>
<dbReference type="PROSITE" id="PS51635">
    <property type="entry name" value="PNPLA"/>
    <property type="match status" value="1"/>
</dbReference>
<feature type="short sequence motif" description="DGA/G" evidence="2">
    <location>
        <begin position="258"/>
        <end position="260"/>
    </location>
</feature>
<dbReference type="GO" id="GO:0016042">
    <property type="term" value="P:lipid catabolic process"/>
    <property type="evidence" value="ECO:0007669"/>
    <property type="project" value="UniProtKB-UniRule"/>
</dbReference>
<evidence type="ECO:0000259" key="4">
    <source>
        <dbReference type="PROSITE" id="PS51635"/>
    </source>
</evidence>
<comment type="caution">
    <text evidence="5">The sequence shown here is derived from an EMBL/GenBank/DDBJ whole genome shotgun (WGS) entry which is preliminary data.</text>
</comment>
<protein>
    <submittedName>
        <fullName evidence="5">NTE family protein</fullName>
    </submittedName>
</protein>
<keyword evidence="2" id="KW-0442">Lipid degradation</keyword>
<dbReference type="Pfam" id="PF01734">
    <property type="entry name" value="Patatin"/>
    <property type="match status" value="1"/>
</dbReference>
<dbReference type="EMBL" id="PDBW01000001">
    <property type="protein sequence ID" value="PFH02143.1"/>
    <property type="molecule type" value="Genomic_DNA"/>
</dbReference>
<evidence type="ECO:0000256" key="1">
    <source>
        <dbReference type="ARBA" id="ARBA00023098"/>
    </source>
</evidence>
<accession>A0AB36TEA6</accession>
<dbReference type="InterPro" id="IPR002641">
    <property type="entry name" value="PNPLA_dom"/>
</dbReference>
<keyword evidence="3" id="KW-1133">Transmembrane helix</keyword>
<dbReference type="RefSeq" id="WP_003518233.1">
    <property type="nucleotide sequence ID" value="NZ_CP013828.1"/>
</dbReference>
<keyword evidence="3" id="KW-0812">Transmembrane</keyword>
<organism evidence="5 6">
    <name type="scientific">Acetivibrio thermocellus AD2</name>
    <dbReference type="NCBI Taxonomy" id="1138384"/>
    <lineage>
        <taxon>Bacteria</taxon>
        <taxon>Bacillati</taxon>
        <taxon>Bacillota</taxon>
        <taxon>Clostridia</taxon>
        <taxon>Eubacteriales</taxon>
        <taxon>Oscillospiraceae</taxon>
        <taxon>Acetivibrio</taxon>
    </lineage>
</organism>
<dbReference type="Gene3D" id="3.40.1090.10">
    <property type="entry name" value="Cytosolic phospholipase A2 catalytic domain"/>
    <property type="match status" value="1"/>
</dbReference>